<reference evidence="2" key="1">
    <citation type="journal article" date="2015" name="Nature">
        <title>Complex archaea that bridge the gap between prokaryotes and eukaryotes.</title>
        <authorList>
            <person name="Spang A."/>
            <person name="Saw J.H."/>
            <person name="Jorgensen S.L."/>
            <person name="Zaremba-Niedzwiedzka K."/>
            <person name="Martijn J."/>
            <person name="Lind A.E."/>
            <person name="van Eijk R."/>
            <person name="Schleper C."/>
            <person name="Guy L."/>
            <person name="Ettema T.J."/>
        </authorList>
    </citation>
    <scope>NUCLEOTIDE SEQUENCE</scope>
</reference>
<dbReference type="Pfam" id="PF13180">
    <property type="entry name" value="PDZ_2"/>
    <property type="match status" value="1"/>
</dbReference>
<sequence length="120" mass="12873">VRGGLRAIGDTIGTRGFHGGCKVFPVQVGVEAVVAGEEHFRSNVPLIPWRRGAGICVSPPSPGIVGITRIGGTKIETAEQLITEIKRRKVGTKVSIEFVRDKKKQSVSVTLDDKPSNIQD</sequence>
<evidence type="ECO:0000259" key="1">
    <source>
        <dbReference type="Pfam" id="PF13180"/>
    </source>
</evidence>
<proteinExistence type="predicted"/>
<gene>
    <name evidence="2" type="ORF">LCGC14_0925550</name>
</gene>
<feature type="non-terminal residue" evidence="2">
    <location>
        <position position="1"/>
    </location>
</feature>
<accession>A0A0F9NUC2</accession>
<comment type="caution">
    <text evidence="2">The sequence shown here is derived from an EMBL/GenBank/DDBJ whole genome shotgun (WGS) entry which is preliminary data.</text>
</comment>
<feature type="domain" description="PDZ" evidence="1">
    <location>
        <begin position="67"/>
        <end position="111"/>
    </location>
</feature>
<name>A0A0F9NUC2_9ZZZZ</name>
<dbReference type="Gene3D" id="2.30.42.10">
    <property type="match status" value="1"/>
</dbReference>
<dbReference type="InterPro" id="IPR036034">
    <property type="entry name" value="PDZ_sf"/>
</dbReference>
<dbReference type="SUPFAM" id="SSF50156">
    <property type="entry name" value="PDZ domain-like"/>
    <property type="match status" value="1"/>
</dbReference>
<organism evidence="2">
    <name type="scientific">marine sediment metagenome</name>
    <dbReference type="NCBI Taxonomy" id="412755"/>
    <lineage>
        <taxon>unclassified sequences</taxon>
        <taxon>metagenomes</taxon>
        <taxon>ecological metagenomes</taxon>
    </lineage>
</organism>
<evidence type="ECO:0000313" key="2">
    <source>
        <dbReference type="EMBL" id="KKN21414.1"/>
    </source>
</evidence>
<dbReference type="EMBL" id="LAZR01003149">
    <property type="protein sequence ID" value="KKN21414.1"/>
    <property type="molecule type" value="Genomic_DNA"/>
</dbReference>
<dbReference type="InterPro" id="IPR001478">
    <property type="entry name" value="PDZ"/>
</dbReference>
<dbReference type="AlphaFoldDB" id="A0A0F9NUC2"/>
<protein>
    <recommendedName>
        <fullName evidence="1">PDZ domain-containing protein</fullName>
    </recommendedName>
</protein>